<reference evidence="3" key="1">
    <citation type="submission" date="2016-10" db="EMBL/GenBank/DDBJ databases">
        <authorList>
            <person name="Varghese N."/>
            <person name="Submissions S."/>
        </authorList>
    </citation>
    <scope>NUCLEOTIDE SEQUENCE [LARGE SCALE GENOMIC DNA]</scope>
    <source>
        <strain evidence="3">CGMCC 1.7736</strain>
    </source>
</reference>
<proteinExistence type="predicted"/>
<dbReference type="InterPro" id="IPR019278">
    <property type="entry name" value="DICT_dom"/>
</dbReference>
<dbReference type="RefSeq" id="WP_089806606.1">
    <property type="nucleotide sequence ID" value="NZ_FOYT01000001.1"/>
</dbReference>
<dbReference type="Pfam" id="PF10069">
    <property type="entry name" value="DICT"/>
    <property type="match status" value="1"/>
</dbReference>
<keyword evidence="3" id="KW-1185">Reference proteome</keyword>
<dbReference type="EMBL" id="FOYT01000001">
    <property type="protein sequence ID" value="SFR47154.1"/>
    <property type="molecule type" value="Genomic_DNA"/>
</dbReference>
<gene>
    <name evidence="2" type="ORF">SAMN04487947_1817</name>
</gene>
<dbReference type="OrthoDB" id="198447at2157"/>
<organism evidence="2 3">
    <name type="scientific">Halogeometricum rufum</name>
    <dbReference type="NCBI Taxonomy" id="553469"/>
    <lineage>
        <taxon>Archaea</taxon>
        <taxon>Methanobacteriati</taxon>
        <taxon>Methanobacteriota</taxon>
        <taxon>Stenosarchaea group</taxon>
        <taxon>Halobacteria</taxon>
        <taxon>Halobacteriales</taxon>
        <taxon>Haloferacaceae</taxon>
        <taxon>Halogeometricum</taxon>
    </lineage>
</organism>
<evidence type="ECO:0000259" key="1">
    <source>
        <dbReference type="Pfam" id="PF10069"/>
    </source>
</evidence>
<accession>A0A1I6GY19</accession>
<dbReference type="PIRSF" id="PIRSF030471">
    <property type="entry name" value="STR_Vng0742h_prd"/>
    <property type="match status" value="1"/>
</dbReference>
<name>A0A1I6GY19_9EURY</name>
<feature type="domain" description="DICT" evidence="1">
    <location>
        <begin position="89"/>
        <end position="202"/>
    </location>
</feature>
<evidence type="ECO:0000313" key="2">
    <source>
        <dbReference type="EMBL" id="SFR47154.1"/>
    </source>
</evidence>
<evidence type="ECO:0000313" key="3">
    <source>
        <dbReference type="Proteomes" id="UP000198531"/>
    </source>
</evidence>
<dbReference type="STRING" id="553469.SAMN04487947_1817"/>
<dbReference type="Proteomes" id="UP000198531">
    <property type="component" value="Unassembled WGS sequence"/>
</dbReference>
<dbReference type="InterPro" id="IPR016954">
    <property type="entry name" value="Uncharacterised_Vng0742h"/>
</dbReference>
<dbReference type="AlphaFoldDB" id="A0A1I6GY19"/>
<sequence length="233" mass="26052">MSLRDIITAVRERRRTLVVYDPAPDQLVEQLREYAAPYPLTVERRTADESLSGHVELTDSDGGFVRTDCSGLPTPLTTEAFEEQFRDVLSRIDRTTFSSYDGTQMAATSREIEDRAWRYGQGSLHAGFQRASTLGTQERVYSDLASKDLDIHAYAVPDRDAPRPDGVTVHLVDDDEIAATWFVVYDGAGDDESKCALLAEERDPGVFRGFWTYDPDVVDSVLSHLSTRYASST</sequence>
<protein>
    <submittedName>
        <fullName evidence="2">Diguanylate Cyclase and Two-component system sensory domain-containing protein</fullName>
    </submittedName>
</protein>